<dbReference type="RefSeq" id="WP_125008608.1">
    <property type="nucleotide sequence ID" value="NZ_BEXA01000004.1"/>
</dbReference>
<feature type="transmembrane region" description="Helical" evidence="1">
    <location>
        <begin position="70"/>
        <end position="90"/>
    </location>
</feature>
<feature type="transmembrane region" description="Helical" evidence="1">
    <location>
        <begin position="6"/>
        <end position="23"/>
    </location>
</feature>
<evidence type="ECO:0000256" key="1">
    <source>
        <dbReference type="SAM" id="Phobius"/>
    </source>
</evidence>
<dbReference type="EMBL" id="BEXA01000004">
    <property type="protein sequence ID" value="GAY73787.1"/>
    <property type="molecule type" value="Genomic_DNA"/>
</dbReference>
<keyword evidence="3" id="KW-1185">Reference proteome</keyword>
<keyword evidence="1" id="KW-1133">Transmembrane helix</keyword>
<keyword evidence="1" id="KW-0812">Transmembrane</keyword>
<evidence type="ECO:0008006" key="4">
    <source>
        <dbReference type="Google" id="ProtNLM"/>
    </source>
</evidence>
<evidence type="ECO:0000313" key="2">
    <source>
        <dbReference type="EMBL" id="GAY73787.1"/>
    </source>
</evidence>
<name>A0A401FN71_9LACO</name>
<dbReference type="OrthoDB" id="2325086at2"/>
<dbReference type="AlphaFoldDB" id="A0A401FN71"/>
<gene>
    <name evidence="2" type="ORF">NBRC111893_1933</name>
</gene>
<reference evidence="2 3" key="1">
    <citation type="submission" date="2017-11" db="EMBL/GenBank/DDBJ databases">
        <title>Draft Genome Sequence of Lactobacillus curieae NBRC 111893 isolated from Koso, a Japanese sugar-Vegetable Fermented Beverage.</title>
        <authorList>
            <person name="Chiou T.Y."/>
            <person name="Oshima K."/>
            <person name="Suda W."/>
            <person name="Hattori M."/>
            <person name="Takahashi T."/>
        </authorList>
    </citation>
    <scope>NUCLEOTIDE SEQUENCE [LARGE SCALE GENOMIC DNA]</scope>
    <source>
        <strain evidence="2 3">NBRC111893</strain>
    </source>
</reference>
<protein>
    <recommendedName>
        <fullName evidence="4">DUF3784 domain-containing protein</fullName>
    </recommendedName>
</protein>
<comment type="caution">
    <text evidence="2">The sequence shown here is derived from an EMBL/GenBank/DDBJ whole genome shotgun (WGS) entry which is preliminary data.</text>
</comment>
<sequence length="95" mass="10553">MIIDILVLIMIFISFFMGSYLLTHAKQTLFGLDLSQDLGLRRFVLSNGVVFIILGLIAVIALSINNMTLIIISLILMVIFASVTQAILVFKVTKH</sequence>
<evidence type="ECO:0000313" key="3">
    <source>
        <dbReference type="Proteomes" id="UP000286974"/>
    </source>
</evidence>
<feature type="transmembrane region" description="Helical" evidence="1">
    <location>
        <begin position="44"/>
        <end position="64"/>
    </location>
</feature>
<proteinExistence type="predicted"/>
<dbReference type="Proteomes" id="UP000286974">
    <property type="component" value="Unassembled WGS sequence"/>
</dbReference>
<organism evidence="2 3">
    <name type="scientific">Lentilactobacillus kosonis</name>
    <dbReference type="NCBI Taxonomy" id="2810561"/>
    <lineage>
        <taxon>Bacteria</taxon>
        <taxon>Bacillati</taxon>
        <taxon>Bacillota</taxon>
        <taxon>Bacilli</taxon>
        <taxon>Lactobacillales</taxon>
        <taxon>Lactobacillaceae</taxon>
        <taxon>Lentilactobacillus</taxon>
    </lineage>
</organism>
<accession>A0A401FN71</accession>
<keyword evidence="1" id="KW-0472">Membrane</keyword>